<dbReference type="AlphaFoldDB" id="W8YM86"/>
<evidence type="ECO:0000313" key="1">
    <source>
        <dbReference type="EMBL" id="CDN39511.1"/>
    </source>
</evidence>
<protein>
    <submittedName>
        <fullName evidence="1">Uncharacterized protein</fullName>
    </submittedName>
</protein>
<gene>
    <name evidence="1" type="ORF">BTDB27_p000174</name>
</gene>
<organism evidence="1">
    <name type="scientific">Bacillus thuringiensis DB27</name>
    <dbReference type="NCBI Taxonomy" id="1431339"/>
    <lineage>
        <taxon>Bacteria</taxon>
        <taxon>Bacillati</taxon>
        <taxon>Bacillota</taxon>
        <taxon>Bacilli</taxon>
        <taxon>Bacillales</taxon>
        <taxon>Bacillaceae</taxon>
        <taxon>Bacillus</taxon>
        <taxon>Bacillus cereus group</taxon>
    </lineage>
</organism>
<dbReference type="RefSeq" id="WP_030030133.1">
    <property type="nucleotide sequence ID" value="NZ_HG810024.1"/>
</dbReference>
<dbReference type="HOGENOM" id="CLU_2044950_0_0_9"/>
<dbReference type="Proteomes" id="UP000030682">
    <property type="component" value="Unassembled WGS sequence"/>
</dbReference>
<proteinExistence type="predicted"/>
<reference evidence="1" key="2">
    <citation type="submission" date="2014-01" db="EMBL/GenBank/DDBJ databases">
        <authorList>
            <person name="Aslett M."/>
        </authorList>
    </citation>
    <scope>NUCLEOTIDE SEQUENCE [LARGE SCALE GENOMIC DNA]</scope>
    <source>
        <strain evidence="1">DB27</strain>
    </source>
</reference>
<dbReference type="EMBL" id="HG810024">
    <property type="protein sequence ID" value="CDN39511.1"/>
    <property type="molecule type" value="Genomic_DNA"/>
</dbReference>
<accession>W8YM86</accession>
<sequence length="147" mass="17426">MKMILCSLLEELLQEYEKHHSRIYFVFKKIEGHYVFTDVNDELLQDSDQQRADVVGKTIDTAPHLKNEATRRKLKTIYSLAWSGKKVIFYHFPDDNVDKFVITHLEPQYEKGEVAQVMGRCASFNKNEFRDILQYLEEFVTFEILTK</sequence>
<reference evidence="1" key="1">
    <citation type="submission" date="2014-01" db="EMBL/GenBank/DDBJ databases">
        <title>Draft genome sequence of highly nematicidal Bacillus thuringiensis DB27.</title>
        <authorList>
            <person name="Iatsenko I."/>
            <person name="Pickard D."/>
            <person name="Corton C."/>
            <person name="Dougan G."/>
            <person name="Sommer R.J."/>
        </authorList>
    </citation>
    <scope>NUCLEOTIDE SEQUENCE [LARGE SCALE GENOMIC DNA]</scope>
    <source>
        <strain evidence="1">DB27</strain>
    </source>
</reference>
<name>W8YM86_BACTU</name>